<dbReference type="AlphaFoldDB" id="A0A5C6DG54"/>
<accession>A0A5C6DG54</accession>
<feature type="region of interest" description="Disordered" evidence="1">
    <location>
        <begin position="12"/>
        <end position="39"/>
    </location>
</feature>
<proteinExistence type="predicted"/>
<sequence>MTNVIRVFVANDAGNHPMHPSGEVGRFQMDNLSSPPGDW</sequence>
<reference evidence="2 3" key="1">
    <citation type="submission" date="2019-02" db="EMBL/GenBank/DDBJ databases">
        <title>Deep-cultivation of Planctomycetes and their phenomic and genomic characterization uncovers novel biology.</title>
        <authorList>
            <person name="Wiegand S."/>
            <person name="Jogler M."/>
            <person name="Boedeker C."/>
            <person name="Pinto D."/>
            <person name="Vollmers J."/>
            <person name="Rivas-Marin E."/>
            <person name="Kohn T."/>
            <person name="Peeters S.H."/>
            <person name="Heuer A."/>
            <person name="Rast P."/>
            <person name="Oberbeckmann S."/>
            <person name="Bunk B."/>
            <person name="Jeske O."/>
            <person name="Meyerdierks A."/>
            <person name="Storesund J.E."/>
            <person name="Kallscheuer N."/>
            <person name="Luecker S."/>
            <person name="Lage O.M."/>
            <person name="Pohl T."/>
            <person name="Merkel B.J."/>
            <person name="Hornburger P."/>
            <person name="Mueller R.-W."/>
            <person name="Bruemmer F."/>
            <person name="Labrenz M."/>
            <person name="Spormann A.M."/>
            <person name="Op Den Camp H."/>
            <person name="Overmann J."/>
            <person name="Amann R."/>
            <person name="Jetten M.S.M."/>
            <person name="Mascher T."/>
            <person name="Medema M.H."/>
            <person name="Devos D.P."/>
            <person name="Kaster A.-K."/>
            <person name="Ovreas L."/>
            <person name="Rohde M."/>
            <person name="Galperin M.Y."/>
            <person name="Jogler C."/>
        </authorList>
    </citation>
    <scope>NUCLEOTIDE SEQUENCE [LARGE SCALE GENOMIC DNA]</scope>
    <source>
        <strain evidence="2 3">Q31b</strain>
    </source>
</reference>
<evidence type="ECO:0000313" key="2">
    <source>
        <dbReference type="EMBL" id="TWU35612.1"/>
    </source>
</evidence>
<evidence type="ECO:0000313" key="3">
    <source>
        <dbReference type="Proteomes" id="UP000315471"/>
    </source>
</evidence>
<comment type="caution">
    <text evidence="2">The sequence shown here is derived from an EMBL/GenBank/DDBJ whole genome shotgun (WGS) entry which is preliminary data.</text>
</comment>
<evidence type="ECO:0000256" key="1">
    <source>
        <dbReference type="SAM" id="MobiDB-lite"/>
    </source>
</evidence>
<keyword evidence="3" id="KW-1185">Reference proteome</keyword>
<dbReference type="Proteomes" id="UP000315471">
    <property type="component" value="Unassembled WGS sequence"/>
</dbReference>
<protein>
    <submittedName>
        <fullName evidence="2">Uncharacterized protein</fullName>
    </submittedName>
</protein>
<organism evidence="2 3">
    <name type="scientific">Novipirellula aureliae</name>
    <dbReference type="NCBI Taxonomy" id="2527966"/>
    <lineage>
        <taxon>Bacteria</taxon>
        <taxon>Pseudomonadati</taxon>
        <taxon>Planctomycetota</taxon>
        <taxon>Planctomycetia</taxon>
        <taxon>Pirellulales</taxon>
        <taxon>Pirellulaceae</taxon>
        <taxon>Novipirellula</taxon>
    </lineage>
</organism>
<dbReference type="EMBL" id="SJPY01000009">
    <property type="protein sequence ID" value="TWU35612.1"/>
    <property type="molecule type" value="Genomic_DNA"/>
</dbReference>
<feature type="compositionally biased region" description="Polar residues" evidence="1">
    <location>
        <begin position="30"/>
        <end position="39"/>
    </location>
</feature>
<name>A0A5C6DG54_9BACT</name>
<gene>
    <name evidence="2" type="ORF">Q31b_50470</name>
</gene>